<protein>
    <submittedName>
        <fullName evidence="1">Uncharacterized protein</fullName>
    </submittedName>
</protein>
<dbReference type="GeneID" id="39472002"/>
<evidence type="ECO:0000313" key="1">
    <source>
        <dbReference type="EMBL" id="QAZ69616.1"/>
    </source>
</evidence>
<name>A0A4P6HRW7_9BACT</name>
<accession>A0A4P6HRW7</accession>
<dbReference type="SUPFAM" id="SSF51735">
    <property type="entry name" value="NAD(P)-binding Rossmann-fold domains"/>
    <property type="match status" value="1"/>
</dbReference>
<evidence type="ECO:0000313" key="2">
    <source>
        <dbReference type="Proteomes" id="UP000293296"/>
    </source>
</evidence>
<dbReference type="RefSeq" id="WP_129356073.1">
    <property type="nucleotide sequence ID" value="NZ_CP026539.1"/>
</dbReference>
<sequence>MLLHHFHFPYDRAVRVTAEQLDAVVDHCRAQGYRRIGVYGLGEAGLALIARLDREADLDAAACFDQRHDVVAGQTPGRTVLPPEALATAGPLDCLVNTVPPTYLVDVAETVAALAPGLPLLSLYDPWRYLDEAPDYPYKLYLQLSRPVAGPPEVAALARAMRDRLRRAIARAHEAKSPPPGPLAAAWDAVVAAEGRSLGQHLESRLRQCLEAPDGQRAPALLALAEAFPFFVVARDAAACLLVQAGDHAGAAAAFLPALDEYPCCPRTRAKAAELLLLAGDADGAARTSRQALALGASADGPLAPDDRPAVLAKWRRRRVSPPLEKRDAVKLRITAPVWGAPYLDLFMGATVPSLLASGNIPQAAARHDVCFTLYTRRADRGRVEAYPAWRELASLVPAEIVAVEEVAAAPGFEAGKYGSMSLYQADALRRSREEGRFTFLTLGDFLFSDRFLERALDYVLDGCDTVFFHSTRFRHDELMARVAARHIRGNRIEISAAELMAQALPLLHQSQVNYLRRTDLPHVPNTYYAEGAGGALIAHVFSRTPLLLAPLAENLRSLVGLDVDLPYAATDGGLGRYALVGDTGELAFVELTPSEAETATHAPGEPDDRACARWLRDNTDPLSRYFGAHAFVYAPQPGPAAFSAALAARINRLLA</sequence>
<dbReference type="Proteomes" id="UP000293296">
    <property type="component" value="Plasmid pDCAR1"/>
</dbReference>
<proteinExistence type="predicted"/>
<dbReference type="OrthoDB" id="8445636at2"/>
<keyword evidence="1" id="KW-0614">Plasmid</keyword>
<keyword evidence="2" id="KW-1185">Reference proteome</keyword>
<reference evidence="1 2" key="1">
    <citation type="submission" date="2018-02" db="EMBL/GenBank/DDBJ databases">
        <title>Genome sequence of Desulfovibrio carbinolicus DSM 3852.</title>
        <authorList>
            <person name="Wilbanks E."/>
            <person name="Skennerton C.T."/>
            <person name="Orphan V.J."/>
        </authorList>
    </citation>
    <scope>NUCLEOTIDE SEQUENCE [LARGE SCALE GENOMIC DNA]</scope>
    <source>
        <strain evidence="1 2">DSM 3852</strain>
        <plasmid evidence="2">pdcar1</plasmid>
    </source>
</reference>
<dbReference type="KEGG" id="dcb:C3Y92_20305"/>
<dbReference type="EMBL" id="CP026539">
    <property type="protein sequence ID" value="QAZ69616.1"/>
    <property type="molecule type" value="Genomic_DNA"/>
</dbReference>
<gene>
    <name evidence="1" type="ORF">C3Y92_20305</name>
</gene>
<organism evidence="1 2">
    <name type="scientific">Solidesulfovibrio carbinolicus</name>
    <dbReference type="NCBI Taxonomy" id="296842"/>
    <lineage>
        <taxon>Bacteria</taxon>
        <taxon>Pseudomonadati</taxon>
        <taxon>Thermodesulfobacteriota</taxon>
        <taxon>Desulfovibrionia</taxon>
        <taxon>Desulfovibrionales</taxon>
        <taxon>Desulfovibrionaceae</taxon>
        <taxon>Solidesulfovibrio</taxon>
    </lineage>
</organism>
<dbReference type="SUPFAM" id="SSF48452">
    <property type="entry name" value="TPR-like"/>
    <property type="match status" value="1"/>
</dbReference>
<dbReference type="InterPro" id="IPR011990">
    <property type="entry name" value="TPR-like_helical_dom_sf"/>
</dbReference>
<dbReference type="AlphaFoldDB" id="A0A4P6HRW7"/>
<geneLocation type="plasmid" evidence="2">
    <name>pdcar1</name>
</geneLocation>
<dbReference type="InterPro" id="IPR036291">
    <property type="entry name" value="NAD(P)-bd_dom_sf"/>
</dbReference>